<evidence type="ECO:0000313" key="1">
    <source>
        <dbReference type="EMBL" id="SOD39072.1"/>
    </source>
</evidence>
<accession>A0A286BY35</accession>
<dbReference type="EMBL" id="OCMY01000001">
    <property type="protein sequence ID" value="SOD39072.1"/>
    <property type="molecule type" value="Genomic_DNA"/>
</dbReference>
<evidence type="ECO:0000313" key="2">
    <source>
        <dbReference type="Proteomes" id="UP000219271"/>
    </source>
</evidence>
<sequence length="61" mass="7012">MASVFRVSTNAHPNKCWIAIQGVMLVSLALHGRHEWRPYAISLGFRRVRIHAHLKIYAIDC</sequence>
<gene>
    <name evidence="1" type="ORF">SAMN06273570_3512</name>
</gene>
<reference evidence="2" key="1">
    <citation type="submission" date="2017-09" db="EMBL/GenBank/DDBJ databases">
        <authorList>
            <person name="Varghese N."/>
            <person name="Submissions S."/>
        </authorList>
    </citation>
    <scope>NUCLEOTIDE SEQUENCE [LARGE SCALE GENOMIC DNA]</scope>
    <source>
        <strain evidence="2">JKS000234</strain>
    </source>
</reference>
<proteinExistence type="predicted"/>
<dbReference type="Proteomes" id="UP000219271">
    <property type="component" value="Unassembled WGS sequence"/>
</dbReference>
<name>A0A286BY35_9GAMM</name>
<protein>
    <submittedName>
        <fullName evidence="1">Uncharacterized protein</fullName>
    </submittedName>
</protein>
<organism evidence="1 2">
    <name type="scientific">Candidatus Pantoea floridensis</name>
    <dbReference type="NCBI Taxonomy" id="1938870"/>
    <lineage>
        <taxon>Bacteria</taxon>
        <taxon>Pseudomonadati</taxon>
        <taxon>Pseudomonadota</taxon>
        <taxon>Gammaproteobacteria</taxon>
        <taxon>Enterobacterales</taxon>
        <taxon>Erwiniaceae</taxon>
        <taxon>Pantoea</taxon>
    </lineage>
</organism>
<dbReference type="AlphaFoldDB" id="A0A286BY35"/>
<keyword evidence="2" id="KW-1185">Reference proteome</keyword>